<comment type="caution">
    <text evidence="2">The sequence shown here is derived from an EMBL/GenBank/DDBJ whole genome shotgun (WGS) entry which is preliminary data.</text>
</comment>
<accession>A0A438H7J0</accession>
<name>A0A438H7J0_VITVI</name>
<reference evidence="2 3" key="1">
    <citation type="journal article" date="2018" name="PLoS Genet.">
        <title>Population sequencing reveals clonal diversity and ancestral inbreeding in the grapevine cultivar Chardonnay.</title>
        <authorList>
            <person name="Roach M.J."/>
            <person name="Johnson D.L."/>
            <person name="Bohlmann J."/>
            <person name="van Vuuren H.J."/>
            <person name="Jones S.J."/>
            <person name="Pretorius I.S."/>
            <person name="Schmidt S.A."/>
            <person name="Borneman A.R."/>
        </authorList>
    </citation>
    <scope>NUCLEOTIDE SEQUENCE [LARGE SCALE GENOMIC DNA]</scope>
    <source>
        <strain evidence="3">cv. Chardonnay</strain>
        <tissue evidence="2">Leaf</tissue>
    </source>
</reference>
<gene>
    <name evidence="2" type="ORF">CK203_042289</name>
</gene>
<proteinExistence type="predicted"/>
<feature type="compositionally biased region" description="Basic and acidic residues" evidence="1">
    <location>
        <begin position="32"/>
        <end position="61"/>
    </location>
</feature>
<feature type="compositionally biased region" description="Basic and acidic residues" evidence="1">
    <location>
        <begin position="85"/>
        <end position="94"/>
    </location>
</feature>
<feature type="region of interest" description="Disordered" evidence="1">
    <location>
        <begin position="85"/>
        <end position="166"/>
    </location>
</feature>
<evidence type="ECO:0000313" key="2">
    <source>
        <dbReference type="EMBL" id="RVW80455.1"/>
    </source>
</evidence>
<feature type="compositionally biased region" description="Polar residues" evidence="1">
    <location>
        <begin position="145"/>
        <end position="157"/>
    </location>
</feature>
<feature type="region of interest" description="Disordered" evidence="1">
    <location>
        <begin position="26"/>
        <end position="70"/>
    </location>
</feature>
<protein>
    <submittedName>
        <fullName evidence="2">Uncharacterized protein</fullName>
    </submittedName>
</protein>
<dbReference type="Proteomes" id="UP000288805">
    <property type="component" value="Unassembled WGS sequence"/>
</dbReference>
<evidence type="ECO:0000256" key="1">
    <source>
        <dbReference type="SAM" id="MobiDB-lite"/>
    </source>
</evidence>
<evidence type="ECO:0000313" key="3">
    <source>
        <dbReference type="Proteomes" id="UP000288805"/>
    </source>
</evidence>
<sequence>MDDLFRRANKYSMLEDDVRAATQQVLVAGRPSRGDAERNAKPPDRPRPSDRRQEGPSRPDRPPLTPLSISYEKLLPMIQGLSDFRWPKPKERTHPQGIIARDVPSTRNTITRQKHAEAPVSGREAHHGRTSKAIPPLKCWRKSHFPTSQPWSPQGPSRPQGRYKLY</sequence>
<organism evidence="2 3">
    <name type="scientific">Vitis vinifera</name>
    <name type="common">Grape</name>
    <dbReference type="NCBI Taxonomy" id="29760"/>
    <lineage>
        <taxon>Eukaryota</taxon>
        <taxon>Viridiplantae</taxon>
        <taxon>Streptophyta</taxon>
        <taxon>Embryophyta</taxon>
        <taxon>Tracheophyta</taxon>
        <taxon>Spermatophyta</taxon>
        <taxon>Magnoliopsida</taxon>
        <taxon>eudicotyledons</taxon>
        <taxon>Gunneridae</taxon>
        <taxon>Pentapetalae</taxon>
        <taxon>rosids</taxon>
        <taxon>Vitales</taxon>
        <taxon>Vitaceae</taxon>
        <taxon>Viteae</taxon>
        <taxon>Vitis</taxon>
    </lineage>
</organism>
<dbReference type="EMBL" id="QGNW01000266">
    <property type="protein sequence ID" value="RVW80455.1"/>
    <property type="molecule type" value="Genomic_DNA"/>
</dbReference>
<dbReference type="AlphaFoldDB" id="A0A438H7J0"/>